<dbReference type="PRINTS" id="PR01217">
    <property type="entry name" value="PRICHEXTENSN"/>
</dbReference>
<feature type="compositionally biased region" description="Pro residues" evidence="1">
    <location>
        <begin position="205"/>
        <end position="219"/>
    </location>
</feature>
<feature type="chain" id="PRO_5046631149" evidence="2">
    <location>
        <begin position="26"/>
        <end position="255"/>
    </location>
</feature>
<feature type="domain" description="SH3b" evidence="3">
    <location>
        <begin position="24"/>
        <end position="88"/>
    </location>
</feature>
<accession>A0ABU8XB04</accession>
<dbReference type="Gene3D" id="2.30.30.40">
    <property type="entry name" value="SH3 Domains"/>
    <property type="match status" value="1"/>
</dbReference>
<keyword evidence="2" id="KW-0732">Signal</keyword>
<feature type="region of interest" description="Disordered" evidence="1">
    <location>
        <begin position="143"/>
        <end position="255"/>
    </location>
</feature>
<dbReference type="Pfam" id="PF08239">
    <property type="entry name" value="SH3_3"/>
    <property type="match status" value="1"/>
</dbReference>
<feature type="compositionally biased region" description="Pro residues" evidence="1">
    <location>
        <begin position="143"/>
        <end position="187"/>
    </location>
</feature>
<dbReference type="SMART" id="SM00287">
    <property type="entry name" value="SH3b"/>
    <property type="match status" value="1"/>
</dbReference>
<protein>
    <submittedName>
        <fullName evidence="4">SH3 domain-containing protein</fullName>
    </submittedName>
</protein>
<gene>
    <name evidence="4" type="ORF">WKW79_20685</name>
</gene>
<dbReference type="EMBL" id="JBBKZS010000009">
    <property type="protein sequence ID" value="MEJ8857005.1"/>
    <property type="molecule type" value="Genomic_DNA"/>
</dbReference>
<evidence type="ECO:0000256" key="1">
    <source>
        <dbReference type="SAM" id="MobiDB-lite"/>
    </source>
</evidence>
<evidence type="ECO:0000313" key="4">
    <source>
        <dbReference type="EMBL" id="MEJ8857005.1"/>
    </source>
</evidence>
<evidence type="ECO:0000256" key="2">
    <source>
        <dbReference type="SAM" id="SignalP"/>
    </source>
</evidence>
<dbReference type="InterPro" id="IPR003646">
    <property type="entry name" value="SH3-like_bac-type"/>
</dbReference>
<evidence type="ECO:0000313" key="5">
    <source>
        <dbReference type="Proteomes" id="UP001367030"/>
    </source>
</evidence>
<reference evidence="4 5" key="1">
    <citation type="submission" date="2024-03" db="EMBL/GenBank/DDBJ databases">
        <title>Novel species of the genus Variovorax.</title>
        <authorList>
            <person name="Liu Q."/>
            <person name="Xin Y.-H."/>
        </authorList>
    </citation>
    <scope>NUCLEOTIDE SEQUENCE [LARGE SCALE GENOMIC DNA]</scope>
    <source>
        <strain evidence="4 5">KACC 18901</strain>
    </source>
</reference>
<dbReference type="Proteomes" id="UP001367030">
    <property type="component" value="Unassembled WGS sequence"/>
</dbReference>
<dbReference type="RefSeq" id="WP_340337083.1">
    <property type="nucleotide sequence ID" value="NZ_JBBKZS010000009.1"/>
</dbReference>
<name>A0ABU8XB04_9BURK</name>
<proteinExistence type="predicted"/>
<evidence type="ECO:0000259" key="3">
    <source>
        <dbReference type="SMART" id="SM00287"/>
    </source>
</evidence>
<sequence length="255" mass="27028">MSITFSARWLCIGALALALPIAASAQQAFTRGSVNLRAGPSNQYPSIARLAPGQPVQVMGCTGGYGWCDVVLPDGLRGWAAATRLDYPYGGGYVPLSGYGASIGVPIVAFSIGNYWGNYYRDRPWYNEPRWWGGRPPPPPVPGWRPPPPPHAGWQPRPPGPGYVPPPRPPGPGYGPPPNHGPRPGYDPRPHPGYAQQPGYAPRPGYAPQPGFAPQPGPGANPGRSTPVPVGPPRTPGQYTEPMKDIAPGVPANKF</sequence>
<comment type="caution">
    <text evidence="4">The sequence shown here is derived from an EMBL/GenBank/DDBJ whole genome shotgun (WGS) entry which is preliminary data.</text>
</comment>
<feature type="signal peptide" evidence="2">
    <location>
        <begin position="1"/>
        <end position="25"/>
    </location>
</feature>
<organism evidence="4 5">
    <name type="scientific">Variovorax robiniae</name>
    <dbReference type="NCBI Taxonomy" id="1836199"/>
    <lineage>
        <taxon>Bacteria</taxon>
        <taxon>Pseudomonadati</taxon>
        <taxon>Pseudomonadota</taxon>
        <taxon>Betaproteobacteria</taxon>
        <taxon>Burkholderiales</taxon>
        <taxon>Comamonadaceae</taxon>
        <taxon>Variovorax</taxon>
    </lineage>
</organism>
<keyword evidence="5" id="KW-1185">Reference proteome</keyword>